<evidence type="ECO:0000259" key="1">
    <source>
        <dbReference type="PROSITE" id="PS50181"/>
    </source>
</evidence>
<gene>
    <name evidence="2" type="ORF">BJG266_LOCUS23486</name>
    <name evidence="3" type="ORF">QVE165_LOCUS42895</name>
</gene>
<dbReference type="InterPro" id="IPR001810">
    <property type="entry name" value="F-box_dom"/>
</dbReference>
<dbReference type="OrthoDB" id="10077311at2759"/>
<dbReference type="PROSITE" id="PS50181">
    <property type="entry name" value="FBOX"/>
    <property type="match status" value="1"/>
</dbReference>
<reference evidence="3" key="1">
    <citation type="submission" date="2021-02" db="EMBL/GenBank/DDBJ databases">
        <authorList>
            <person name="Nowell W R."/>
        </authorList>
    </citation>
    <scope>NUCLEOTIDE SEQUENCE</scope>
</reference>
<proteinExistence type="predicted"/>
<dbReference type="SUPFAM" id="SSF52047">
    <property type="entry name" value="RNI-like"/>
    <property type="match status" value="1"/>
</dbReference>
<keyword evidence="4" id="KW-1185">Reference proteome</keyword>
<evidence type="ECO:0000313" key="2">
    <source>
        <dbReference type="EMBL" id="CAF1139919.1"/>
    </source>
</evidence>
<feature type="domain" description="F-box" evidence="1">
    <location>
        <begin position="26"/>
        <end position="73"/>
    </location>
</feature>
<sequence length="591" mass="69868">MKRQRTDTFNGNDNKRFLPMIESFSKAQFEDLPNEIIYDIFDYLDFYHVYQSFYNLNTRFHSYFLDSNVPRKINLFLMSKTTFNRYNEDIILSNRQQIHTLRISNYFMFEKKSFSFSYQTSLRTLIIENIKSADVKVILRQLTSLLNLTSLSISTLNTIENINSFYEQIFCLPTLKYLKLLVGRKYPKVISPITINKHTSIEYLIFDHGIDLNELIALLSHTPCLRHLSAMLWHRTNFELKSPCNIMTDLTYMSLELCSSIPLDDLQRFFINHCPFVEILHISANEEYINATEWKQLMSSSLLNLRIFNIQFLVYFTTEPPYEEDIEQKMKLFNSLFWTERQWLFEYEVSMTIDNFKIIIYSTKSFGRTKYKICDESHGIIDINHLKSVDHIKIASKKAINQYMYDFPHATKLTLGHTLSITSSAMIINEIIGILRLKQIEVLAIEYAYLCPVIMCKLLDFMPNIHTLTFHSMSFKENNTLSIEQNDIFQSISKRNVIKNVTFEGDCALYKLKLILELFPRLQCIRLDSKLEHIQSILEYLSDKNHLILVCFLYASRCCISRINKLIKAGSLSYNFKTAYDDRNRIVYVWW</sequence>
<dbReference type="Proteomes" id="UP000663877">
    <property type="component" value="Unassembled WGS sequence"/>
</dbReference>
<comment type="caution">
    <text evidence="3">The sequence shown here is derived from an EMBL/GenBank/DDBJ whole genome shotgun (WGS) entry which is preliminary data.</text>
</comment>
<dbReference type="EMBL" id="CAJNOM010000539">
    <property type="protein sequence ID" value="CAF1491299.1"/>
    <property type="molecule type" value="Genomic_DNA"/>
</dbReference>
<dbReference type="EMBL" id="CAJNOI010000157">
    <property type="protein sequence ID" value="CAF1139919.1"/>
    <property type="molecule type" value="Genomic_DNA"/>
</dbReference>
<dbReference type="Gene3D" id="3.80.10.10">
    <property type="entry name" value="Ribonuclease Inhibitor"/>
    <property type="match status" value="1"/>
</dbReference>
<protein>
    <recommendedName>
        <fullName evidence="1">F-box domain-containing protein</fullName>
    </recommendedName>
</protein>
<evidence type="ECO:0000313" key="4">
    <source>
        <dbReference type="Proteomes" id="UP000663832"/>
    </source>
</evidence>
<accession>A0A815SDG5</accession>
<dbReference type="AlphaFoldDB" id="A0A815SDG5"/>
<evidence type="ECO:0000313" key="3">
    <source>
        <dbReference type="EMBL" id="CAF1491299.1"/>
    </source>
</evidence>
<dbReference type="Proteomes" id="UP000663832">
    <property type="component" value="Unassembled WGS sequence"/>
</dbReference>
<name>A0A815SDG5_9BILA</name>
<organism evidence="3 4">
    <name type="scientific">Adineta steineri</name>
    <dbReference type="NCBI Taxonomy" id="433720"/>
    <lineage>
        <taxon>Eukaryota</taxon>
        <taxon>Metazoa</taxon>
        <taxon>Spiralia</taxon>
        <taxon>Gnathifera</taxon>
        <taxon>Rotifera</taxon>
        <taxon>Eurotatoria</taxon>
        <taxon>Bdelloidea</taxon>
        <taxon>Adinetida</taxon>
        <taxon>Adinetidae</taxon>
        <taxon>Adineta</taxon>
    </lineage>
</organism>
<dbReference type="InterPro" id="IPR032675">
    <property type="entry name" value="LRR_dom_sf"/>
</dbReference>